<protein>
    <submittedName>
        <fullName evidence="5">Predicted periplasmic lipoprotein</fullName>
    </submittedName>
    <submittedName>
        <fullName evidence="4">Uncharacterized protein YceK</fullName>
    </submittedName>
    <submittedName>
        <fullName evidence="3">YceK/YidQ family lipoprotein</fullName>
    </submittedName>
</protein>
<keyword evidence="7" id="KW-1185">Reference proteome</keyword>
<evidence type="ECO:0000256" key="1">
    <source>
        <dbReference type="SAM" id="MobiDB-lite"/>
    </source>
</evidence>
<organism evidence="5 7">
    <name type="scientific">Enterobacter agglomerans</name>
    <name type="common">Erwinia herbicola</name>
    <name type="synonym">Pantoea agglomerans</name>
    <dbReference type="NCBI Taxonomy" id="549"/>
    <lineage>
        <taxon>Bacteria</taxon>
        <taxon>Pseudomonadati</taxon>
        <taxon>Pseudomonadota</taxon>
        <taxon>Gammaproteobacteria</taxon>
        <taxon>Enterobacterales</taxon>
        <taxon>Erwiniaceae</taxon>
        <taxon>Pantoea</taxon>
        <taxon>Pantoea agglomerans group</taxon>
    </lineage>
</organism>
<dbReference type="KEGG" id="pagc:BEE12_06995"/>
<feature type="region of interest" description="Disordered" evidence="1">
    <location>
        <begin position="105"/>
        <end position="129"/>
    </location>
</feature>
<evidence type="ECO:0000313" key="5">
    <source>
        <dbReference type="EMBL" id="SUB14183.1"/>
    </source>
</evidence>
<evidence type="ECO:0000313" key="6">
    <source>
        <dbReference type="Proteomes" id="UP000245996"/>
    </source>
</evidence>
<dbReference type="InterPro" id="IPR010780">
    <property type="entry name" value="DUF1375"/>
</dbReference>
<name>A0A356RUG8_ENTAG</name>
<keyword evidence="2" id="KW-0732">Signal</keyword>
<keyword evidence="5" id="KW-0449">Lipoprotein</keyword>
<dbReference type="AlphaFoldDB" id="A0A356RUG8"/>
<dbReference type="Pfam" id="PF07119">
    <property type="entry name" value="DUF1375"/>
    <property type="match status" value="1"/>
</dbReference>
<feature type="signal peptide" evidence="2">
    <location>
        <begin position="1"/>
        <end position="25"/>
    </location>
</feature>
<gene>
    <name evidence="4" type="ORF">C7430_10665</name>
    <name evidence="3" type="ORF">DAPPPG734_00045</name>
    <name evidence="5" type="ORF">NCTC9381_00015</name>
</gene>
<reference evidence="3" key="3">
    <citation type="submission" date="2022-05" db="EMBL/GenBank/DDBJ databases">
        <authorList>
            <person name="Pothier F. J."/>
        </authorList>
    </citation>
    <scope>NUCLEOTIDE SEQUENCE</scope>
    <source>
        <strain evidence="3">DAPP-PG734</strain>
    </source>
</reference>
<evidence type="ECO:0000256" key="2">
    <source>
        <dbReference type="SAM" id="SignalP"/>
    </source>
</evidence>
<sequence>MTEGMMMMKLMKTLPLAGVVCCAMATTGCSSVMSHTGASQGYYPGTRASADMLSDGDTSWALKPLALIDLPFSAVLDTLLLPWDYYRSDKDKSLDSPRERILQSERLAHTQESLAQAQPMPPMRSLPQP</sequence>
<dbReference type="OrthoDB" id="6504878at2"/>
<dbReference type="EMBL" id="QGHE01000006">
    <property type="protein sequence ID" value="PWJ79923.1"/>
    <property type="molecule type" value="Genomic_DNA"/>
</dbReference>
<dbReference type="EMBL" id="UGSO01000001">
    <property type="protein sequence ID" value="SUB14183.1"/>
    <property type="molecule type" value="Genomic_DNA"/>
</dbReference>
<accession>A0A2V1YN95</accession>
<evidence type="ECO:0000313" key="7">
    <source>
        <dbReference type="Proteomes" id="UP000254640"/>
    </source>
</evidence>
<feature type="compositionally biased region" description="Pro residues" evidence="1">
    <location>
        <begin position="119"/>
        <end position="129"/>
    </location>
</feature>
<dbReference type="EMBL" id="OW970315">
    <property type="protein sequence ID" value="CAH6144949.1"/>
    <property type="molecule type" value="Genomic_DNA"/>
</dbReference>
<dbReference type="Proteomes" id="UP001158961">
    <property type="component" value="Chromosome"/>
</dbReference>
<reference evidence="5 7" key="2">
    <citation type="submission" date="2018-06" db="EMBL/GenBank/DDBJ databases">
        <authorList>
            <consortium name="Pathogen Informatics"/>
            <person name="Doyle S."/>
        </authorList>
    </citation>
    <scope>NUCLEOTIDE SEQUENCE [LARGE SCALE GENOMIC DNA]</scope>
    <source>
        <strain evidence="5 7">NCTC9381</strain>
    </source>
</reference>
<evidence type="ECO:0000313" key="4">
    <source>
        <dbReference type="EMBL" id="PWJ79923.1"/>
    </source>
</evidence>
<dbReference type="Proteomes" id="UP000245996">
    <property type="component" value="Unassembled WGS sequence"/>
</dbReference>
<accession>A0A356RUG8</accession>
<proteinExistence type="predicted"/>
<dbReference type="Proteomes" id="UP000254640">
    <property type="component" value="Unassembled WGS sequence"/>
</dbReference>
<evidence type="ECO:0000313" key="3">
    <source>
        <dbReference type="EMBL" id="CAH6144949.1"/>
    </source>
</evidence>
<feature type="chain" id="PRO_5044389060" evidence="2">
    <location>
        <begin position="26"/>
        <end position="129"/>
    </location>
</feature>
<reference evidence="4 6" key="1">
    <citation type="submission" date="2018-05" db="EMBL/GenBank/DDBJ databases">
        <title>Genomic Encyclopedia of Type Strains, Phase IV (KMG-V): Genome sequencing to study the core and pangenomes of soil and plant-associated prokaryotes.</title>
        <authorList>
            <person name="Whitman W."/>
        </authorList>
    </citation>
    <scope>NUCLEOTIDE SEQUENCE [LARGE SCALE GENOMIC DNA]</scope>
    <source>
        <strain evidence="4 6">PNG 92-11</strain>
    </source>
</reference>
<dbReference type="NCBIfam" id="NF008628">
    <property type="entry name" value="PRK11616.1"/>
    <property type="match status" value="1"/>
</dbReference>